<dbReference type="PANTHER" id="PTHR34501">
    <property type="entry name" value="PROTEIN YDDL-RELATED"/>
    <property type="match status" value="1"/>
</dbReference>
<dbReference type="InterPro" id="IPR050298">
    <property type="entry name" value="Gram-neg_bact_OMP"/>
</dbReference>
<dbReference type="RefSeq" id="WP_099860030.1">
    <property type="nucleotide sequence ID" value="NZ_PEOG01000008.1"/>
</dbReference>
<keyword evidence="7" id="KW-0406">Ion transport</keyword>
<reference evidence="13 14" key="1">
    <citation type="submission" date="2017-11" db="EMBL/GenBank/DDBJ databases">
        <title>Draft genome sequence of Mitsuaria sp. HWN-4.</title>
        <authorList>
            <person name="Gundlapally S.R."/>
        </authorList>
    </citation>
    <scope>NUCLEOTIDE SEQUENCE [LARGE SCALE GENOMIC DNA]</scope>
    <source>
        <strain evidence="13 14">HWN-4</strain>
    </source>
</reference>
<evidence type="ECO:0000256" key="4">
    <source>
        <dbReference type="ARBA" id="ARBA00022452"/>
    </source>
</evidence>
<comment type="subcellular location">
    <subcellularLocation>
        <location evidence="1">Cell outer membrane</location>
        <topology evidence="1">Multi-pass membrane protein</topology>
    </subcellularLocation>
</comment>
<keyword evidence="6 11" id="KW-0732">Signal</keyword>
<evidence type="ECO:0000259" key="12">
    <source>
        <dbReference type="Pfam" id="PF13609"/>
    </source>
</evidence>
<keyword evidence="10" id="KW-0998">Cell outer membrane</keyword>
<keyword evidence="5" id="KW-0812">Transmembrane</keyword>
<evidence type="ECO:0000256" key="9">
    <source>
        <dbReference type="ARBA" id="ARBA00023136"/>
    </source>
</evidence>
<dbReference type="CDD" id="cd00342">
    <property type="entry name" value="gram_neg_porins"/>
    <property type="match status" value="1"/>
</dbReference>
<evidence type="ECO:0000313" key="14">
    <source>
        <dbReference type="Proteomes" id="UP000231501"/>
    </source>
</evidence>
<keyword evidence="8" id="KW-0626">Porin</keyword>
<evidence type="ECO:0000256" key="1">
    <source>
        <dbReference type="ARBA" id="ARBA00004571"/>
    </source>
</evidence>
<keyword evidence="4" id="KW-1134">Transmembrane beta strand</keyword>
<dbReference type="GO" id="GO:0046930">
    <property type="term" value="C:pore complex"/>
    <property type="evidence" value="ECO:0007669"/>
    <property type="project" value="UniProtKB-KW"/>
</dbReference>
<dbReference type="AlphaFoldDB" id="A0A2G9CDY3"/>
<evidence type="ECO:0000256" key="3">
    <source>
        <dbReference type="ARBA" id="ARBA00022448"/>
    </source>
</evidence>
<evidence type="ECO:0000256" key="10">
    <source>
        <dbReference type="ARBA" id="ARBA00023237"/>
    </source>
</evidence>
<protein>
    <submittedName>
        <fullName evidence="13">Porin</fullName>
    </submittedName>
</protein>
<feature type="domain" description="Porin" evidence="12">
    <location>
        <begin position="7"/>
        <end position="324"/>
    </location>
</feature>
<keyword evidence="14" id="KW-1185">Reference proteome</keyword>
<evidence type="ECO:0000256" key="11">
    <source>
        <dbReference type="SAM" id="SignalP"/>
    </source>
</evidence>
<sequence length="353" mass="36588">MKKSLVALAVLAGFAGAAAAQSSVTLFGVIDVAARYTKANGQDTKQLSNDGSSSSRLGVRGVEDLGGGLKAGFWLEAALSADSGTADSTRFWGRRASVSLMGDFGEVRLGRGKTSTRLVVDDFDVYTTTGLGDVTRLYSTFGLGTSLYDTNNRADNLVQYFLPSDLGGVYGSFDVAAGEGAQGKKMYGGRLGYKAGDLNVAGGYQTTDTQNTKFKQLSLGASYDFKVVKVSGLYSQLKLSSYKQNIYTIGAVVPVTAAGSVTAQFSKASTNSAADALITAPSATNATPINGAGDSKAFTIGYLHNLSKRTALYSTASYIKNDGNANFRVGNNAVAAARGGKSGGLDVGIKHSF</sequence>
<feature type="signal peptide" evidence="11">
    <location>
        <begin position="1"/>
        <end position="19"/>
    </location>
</feature>
<dbReference type="PANTHER" id="PTHR34501:SF9">
    <property type="entry name" value="MAJOR OUTER MEMBRANE PROTEIN P.IA"/>
    <property type="match status" value="1"/>
</dbReference>
<dbReference type="EMBL" id="PEOG01000008">
    <property type="protein sequence ID" value="PIM54648.1"/>
    <property type="molecule type" value="Genomic_DNA"/>
</dbReference>
<dbReference type="InterPro" id="IPR033900">
    <property type="entry name" value="Gram_neg_porin_domain"/>
</dbReference>
<evidence type="ECO:0000256" key="5">
    <source>
        <dbReference type="ARBA" id="ARBA00022692"/>
    </source>
</evidence>
<dbReference type="SUPFAM" id="SSF56935">
    <property type="entry name" value="Porins"/>
    <property type="match status" value="1"/>
</dbReference>
<evidence type="ECO:0000256" key="8">
    <source>
        <dbReference type="ARBA" id="ARBA00023114"/>
    </source>
</evidence>
<dbReference type="GO" id="GO:0009279">
    <property type="term" value="C:cell outer membrane"/>
    <property type="evidence" value="ECO:0007669"/>
    <property type="project" value="UniProtKB-SubCell"/>
</dbReference>
<dbReference type="OrthoDB" id="6975458at2"/>
<comment type="caution">
    <text evidence="13">The sequence shown here is derived from an EMBL/GenBank/DDBJ whole genome shotgun (WGS) entry which is preliminary data.</text>
</comment>
<proteinExistence type="predicted"/>
<keyword evidence="3" id="KW-0813">Transport</keyword>
<evidence type="ECO:0000256" key="7">
    <source>
        <dbReference type="ARBA" id="ARBA00023065"/>
    </source>
</evidence>
<evidence type="ECO:0000256" key="6">
    <source>
        <dbReference type="ARBA" id="ARBA00022729"/>
    </source>
</evidence>
<evidence type="ECO:0000313" key="13">
    <source>
        <dbReference type="EMBL" id="PIM54648.1"/>
    </source>
</evidence>
<organism evidence="13 14">
    <name type="scientific">Roseateles chitinivorans</name>
    <dbReference type="NCBI Taxonomy" id="2917965"/>
    <lineage>
        <taxon>Bacteria</taxon>
        <taxon>Pseudomonadati</taxon>
        <taxon>Pseudomonadota</taxon>
        <taxon>Betaproteobacteria</taxon>
        <taxon>Burkholderiales</taxon>
        <taxon>Sphaerotilaceae</taxon>
        <taxon>Roseateles</taxon>
    </lineage>
</organism>
<feature type="chain" id="PRO_5013782337" evidence="11">
    <location>
        <begin position="20"/>
        <end position="353"/>
    </location>
</feature>
<dbReference type="GO" id="GO:0006811">
    <property type="term" value="P:monoatomic ion transport"/>
    <property type="evidence" value="ECO:0007669"/>
    <property type="project" value="UniProtKB-KW"/>
</dbReference>
<dbReference type="Gene3D" id="2.40.160.10">
    <property type="entry name" value="Porin"/>
    <property type="match status" value="1"/>
</dbReference>
<keyword evidence="9" id="KW-0472">Membrane</keyword>
<dbReference type="GO" id="GO:0015288">
    <property type="term" value="F:porin activity"/>
    <property type="evidence" value="ECO:0007669"/>
    <property type="project" value="UniProtKB-KW"/>
</dbReference>
<gene>
    <name evidence="13" type="ORF">CS062_03225</name>
</gene>
<dbReference type="Proteomes" id="UP000231501">
    <property type="component" value="Unassembled WGS sequence"/>
</dbReference>
<comment type="subunit">
    <text evidence="2">Homotrimer.</text>
</comment>
<dbReference type="InterPro" id="IPR023614">
    <property type="entry name" value="Porin_dom_sf"/>
</dbReference>
<name>A0A2G9CDY3_9BURK</name>
<accession>A0A2G9CDY3</accession>
<evidence type="ECO:0000256" key="2">
    <source>
        <dbReference type="ARBA" id="ARBA00011233"/>
    </source>
</evidence>
<dbReference type="Pfam" id="PF13609">
    <property type="entry name" value="Porin_4"/>
    <property type="match status" value="1"/>
</dbReference>